<name>A0A1M5CNE7_9THEO</name>
<evidence type="ECO:0000313" key="3">
    <source>
        <dbReference type="Proteomes" id="UP000184088"/>
    </source>
</evidence>
<organism evidence="2 3">
    <name type="scientific">Caldanaerobius fijiensis DSM 17918</name>
    <dbReference type="NCBI Taxonomy" id="1121256"/>
    <lineage>
        <taxon>Bacteria</taxon>
        <taxon>Bacillati</taxon>
        <taxon>Bacillota</taxon>
        <taxon>Clostridia</taxon>
        <taxon>Thermoanaerobacterales</taxon>
        <taxon>Thermoanaerobacteraceae</taxon>
        <taxon>Caldanaerobius</taxon>
    </lineage>
</organism>
<feature type="transmembrane region" description="Helical" evidence="1">
    <location>
        <begin position="183"/>
        <end position="203"/>
    </location>
</feature>
<feature type="transmembrane region" description="Helical" evidence="1">
    <location>
        <begin position="112"/>
        <end position="133"/>
    </location>
</feature>
<protein>
    <submittedName>
        <fullName evidence="2">ABC-2 family transporter protein</fullName>
    </submittedName>
</protein>
<keyword evidence="3" id="KW-1185">Reference proteome</keyword>
<evidence type="ECO:0000313" key="2">
    <source>
        <dbReference type="EMBL" id="SHF56137.1"/>
    </source>
</evidence>
<reference evidence="2 3" key="1">
    <citation type="submission" date="2016-11" db="EMBL/GenBank/DDBJ databases">
        <authorList>
            <person name="Jaros S."/>
            <person name="Januszkiewicz K."/>
            <person name="Wedrychowicz H."/>
        </authorList>
    </citation>
    <scope>NUCLEOTIDE SEQUENCE [LARGE SCALE GENOMIC DNA]</scope>
    <source>
        <strain evidence="2 3">DSM 17918</strain>
    </source>
</reference>
<feature type="transmembrane region" description="Helical" evidence="1">
    <location>
        <begin position="258"/>
        <end position="276"/>
    </location>
</feature>
<dbReference type="Pfam" id="PF12679">
    <property type="entry name" value="ABC2_membrane_2"/>
    <property type="match status" value="1"/>
</dbReference>
<dbReference type="OrthoDB" id="5146022at2"/>
<sequence>MLTIIKYTIKEMARKRALLFVALLTAGFLAIYGYGLHMVFKNTANSDNLTNVFYYIQYSQLLSAGLYFGSFIVAFLTVLTSVSAISGDVESSAIYAVLVKPIKRYEVVLGKFIGYGIILTVYSSLFFLAIIGLNVATGNKLTFQFSNILKAMFYFDLGPIAFLSFVICMSSILSTVNTGVISVMAYGIAMIGGILEQIGTLIPKGQGQGLINAGIITSLIMPTDVIFRKMTSELLSTSEGFSFMTGGLFGAQSQPSPYMIGYIFAYIVFLVIYGSVKFTHRDL</sequence>
<accession>A0A1M5CNE7</accession>
<keyword evidence="1" id="KW-0472">Membrane</keyword>
<gene>
    <name evidence="2" type="ORF">SAMN02746089_02160</name>
</gene>
<dbReference type="EMBL" id="FQVH01000029">
    <property type="protein sequence ID" value="SHF56137.1"/>
    <property type="molecule type" value="Genomic_DNA"/>
</dbReference>
<proteinExistence type="predicted"/>
<feature type="transmembrane region" description="Helical" evidence="1">
    <location>
        <begin position="153"/>
        <end position="176"/>
    </location>
</feature>
<keyword evidence="1" id="KW-0812">Transmembrane</keyword>
<dbReference type="GO" id="GO:0140359">
    <property type="term" value="F:ABC-type transporter activity"/>
    <property type="evidence" value="ECO:0007669"/>
    <property type="project" value="InterPro"/>
</dbReference>
<dbReference type="Proteomes" id="UP000184088">
    <property type="component" value="Unassembled WGS sequence"/>
</dbReference>
<dbReference type="STRING" id="1121256.SAMN02746089_02160"/>
<dbReference type="RefSeq" id="WP_073345162.1">
    <property type="nucleotide sequence ID" value="NZ_FQVH01000029.1"/>
</dbReference>
<feature type="transmembrane region" description="Helical" evidence="1">
    <location>
        <begin position="55"/>
        <end position="79"/>
    </location>
</feature>
<keyword evidence="1" id="KW-1133">Transmembrane helix</keyword>
<evidence type="ECO:0000256" key="1">
    <source>
        <dbReference type="SAM" id="Phobius"/>
    </source>
</evidence>
<dbReference type="AlphaFoldDB" id="A0A1M5CNE7"/>
<feature type="transmembrane region" description="Helical" evidence="1">
    <location>
        <begin position="17"/>
        <end position="35"/>
    </location>
</feature>
<dbReference type="GO" id="GO:0005886">
    <property type="term" value="C:plasma membrane"/>
    <property type="evidence" value="ECO:0007669"/>
    <property type="project" value="UniProtKB-SubCell"/>
</dbReference>